<organism evidence="1">
    <name type="scientific">Anguilla anguilla</name>
    <name type="common">European freshwater eel</name>
    <name type="synonym">Muraena anguilla</name>
    <dbReference type="NCBI Taxonomy" id="7936"/>
    <lineage>
        <taxon>Eukaryota</taxon>
        <taxon>Metazoa</taxon>
        <taxon>Chordata</taxon>
        <taxon>Craniata</taxon>
        <taxon>Vertebrata</taxon>
        <taxon>Euteleostomi</taxon>
        <taxon>Actinopterygii</taxon>
        <taxon>Neopterygii</taxon>
        <taxon>Teleostei</taxon>
        <taxon>Anguilliformes</taxon>
        <taxon>Anguillidae</taxon>
        <taxon>Anguilla</taxon>
    </lineage>
</organism>
<name>A0A0E9UIF3_ANGAN</name>
<reference evidence="1" key="1">
    <citation type="submission" date="2014-11" db="EMBL/GenBank/DDBJ databases">
        <authorList>
            <person name="Amaro Gonzalez C."/>
        </authorList>
    </citation>
    <scope>NUCLEOTIDE SEQUENCE</scope>
</reference>
<proteinExistence type="predicted"/>
<dbReference type="AlphaFoldDB" id="A0A0E9UIF3"/>
<dbReference type="EMBL" id="GBXM01043537">
    <property type="protein sequence ID" value="JAH65040.1"/>
    <property type="molecule type" value="Transcribed_RNA"/>
</dbReference>
<protein>
    <submittedName>
        <fullName evidence="1">Uncharacterized protein</fullName>
    </submittedName>
</protein>
<sequence>MKLLSILEYIHFKVKPDSTTMKNSVL</sequence>
<evidence type="ECO:0000313" key="1">
    <source>
        <dbReference type="EMBL" id="JAH65040.1"/>
    </source>
</evidence>
<accession>A0A0E9UIF3</accession>
<reference evidence="1" key="2">
    <citation type="journal article" date="2015" name="Fish Shellfish Immunol.">
        <title>Early steps in the European eel (Anguilla anguilla)-Vibrio vulnificus interaction in the gills: Role of the RtxA13 toxin.</title>
        <authorList>
            <person name="Callol A."/>
            <person name="Pajuelo D."/>
            <person name="Ebbesson L."/>
            <person name="Teles M."/>
            <person name="MacKenzie S."/>
            <person name="Amaro C."/>
        </authorList>
    </citation>
    <scope>NUCLEOTIDE SEQUENCE</scope>
</reference>